<proteinExistence type="predicted"/>
<dbReference type="EC" id="2.1.1.57" evidence="1"/>
<reference evidence="4" key="1">
    <citation type="journal article" date="2013" name="Genetics">
        <title>The draft genome and transcriptome of Panagrellus redivivus are shaped by the harsh demands of a free-living lifestyle.</title>
        <authorList>
            <person name="Srinivasan J."/>
            <person name="Dillman A.R."/>
            <person name="Macchietto M.G."/>
            <person name="Heikkinen L."/>
            <person name="Lakso M."/>
            <person name="Fracchia K.M."/>
            <person name="Antoshechkin I."/>
            <person name="Mortazavi A."/>
            <person name="Wong G."/>
            <person name="Sternberg P.W."/>
        </authorList>
    </citation>
    <scope>NUCLEOTIDE SEQUENCE [LARGE SCALE GENOMIC DNA]</scope>
    <source>
        <strain evidence="4">MT8872</strain>
    </source>
</reference>
<comment type="function">
    <text evidence="1">S-adenosyl-L-methionine-dependent methyltransferase that mediates RNA cap1 2'-O-ribose methylation to the 5'-cap structure of RNAs. Methylates the ribose of the first nucleotide of a m(7)GpppG-capped mRNA to produce m(7)GpppNmp (cap1).</text>
</comment>
<keyword evidence="1" id="KW-0808">Transferase</keyword>
<dbReference type="Gene3D" id="3.40.50.12760">
    <property type="match status" value="1"/>
</dbReference>
<comment type="catalytic activity">
    <reaction evidence="1">
        <text>a 5'-end (N(7)-methyl 5'-triphosphoguanosine)-ribonucleoside in mRNA + S-adenosyl-L-methionine = a 5'-end (N(7)-methyl 5'-triphosphoguanosine)-(2'-O-methyl-ribonucleoside) in mRNA + S-adenosyl-L-homocysteine + H(+)</text>
        <dbReference type="Rhea" id="RHEA:67020"/>
        <dbReference type="Rhea" id="RHEA-COMP:17167"/>
        <dbReference type="Rhea" id="RHEA-COMP:17168"/>
        <dbReference type="ChEBI" id="CHEBI:15378"/>
        <dbReference type="ChEBI" id="CHEBI:57856"/>
        <dbReference type="ChEBI" id="CHEBI:59789"/>
        <dbReference type="ChEBI" id="CHEBI:156461"/>
        <dbReference type="ChEBI" id="CHEBI:167609"/>
        <dbReference type="EC" id="2.1.1.57"/>
    </reaction>
</comment>
<evidence type="ECO:0000256" key="2">
    <source>
        <dbReference type="SAM" id="MobiDB-lite"/>
    </source>
</evidence>
<feature type="domain" description="Ribosomal RNA methyltransferase FtsJ" evidence="3">
    <location>
        <begin position="122"/>
        <end position="356"/>
    </location>
</feature>
<dbReference type="Proteomes" id="UP000492821">
    <property type="component" value="Unassembled WGS sequence"/>
</dbReference>
<feature type="region of interest" description="Disordered" evidence="2">
    <location>
        <begin position="1"/>
        <end position="24"/>
    </location>
</feature>
<keyword evidence="1" id="KW-0489">Methyltransferase</keyword>
<dbReference type="GO" id="GO:0005737">
    <property type="term" value="C:cytoplasm"/>
    <property type="evidence" value="ECO:0007669"/>
    <property type="project" value="TreeGrafter"/>
</dbReference>
<keyword evidence="1" id="KW-0539">Nucleus</keyword>
<evidence type="ECO:0000256" key="1">
    <source>
        <dbReference type="RuleBase" id="RU368012"/>
    </source>
</evidence>
<keyword evidence="1" id="KW-0949">S-adenosyl-L-methionine</keyword>
<accession>A0A7E4VZ18</accession>
<dbReference type="InterPro" id="IPR002877">
    <property type="entry name" value="RNA_MeTrfase_FtsJ_dom"/>
</dbReference>
<dbReference type="GO" id="GO:0005634">
    <property type="term" value="C:nucleus"/>
    <property type="evidence" value="ECO:0007669"/>
    <property type="project" value="UniProtKB-SubCell"/>
</dbReference>
<dbReference type="GO" id="GO:0006370">
    <property type="term" value="P:7-methylguanosine mRNA capping"/>
    <property type="evidence" value="ECO:0007669"/>
    <property type="project" value="UniProtKB-UniRule"/>
</dbReference>
<dbReference type="SUPFAM" id="SSF53335">
    <property type="entry name" value="S-adenosyl-L-methionine-dependent methyltransferases"/>
    <property type="match status" value="1"/>
</dbReference>
<dbReference type="GO" id="GO:0004483">
    <property type="term" value="F:methyltransferase cap1 activity"/>
    <property type="evidence" value="ECO:0007669"/>
    <property type="project" value="UniProtKB-UniRule"/>
</dbReference>
<name>A0A7E4VZ18_PANRE</name>
<evidence type="ECO:0000313" key="5">
    <source>
        <dbReference type="WBParaSite" id="Pan_g4856.t1"/>
    </source>
</evidence>
<dbReference type="AlphaFoldDB" id="A0A7E4VZ18"/>
<dbReference type="GO" id="GO:0016556">
    <property type="term" value="P:mRNA modification"/>
    <property type="evidence" value="ECO:0007669"/>
    <property type="project" value="UniProtKB-UniRule"/>
</dbReference>
<keyword evidence="1" id="KW-0507">mRNA processing</keyword>
<dbReference type="PANTHER" id="PTHR16121:SF0">
    <property type="entry name" value="CAP-SPECIFIC MRNA (NUCLEOSIDE-2'-O-)-METHYLTRANSFERASE 1"/>
    <property type="match status" value="1"/>
</dbReference>
<evidence type="ECO:0000313" key="4">
    <source>
        <dbReference type="Proteomes" id="UP000492821"/>
    </source>
</evidence>
<evidence type="ECO:0000259" key="3">
    <source>
        <dbReference type="Pfam" id="PF01728"/>
    </source>
</evidence>
<dbReference type="InterPro" id="IPR050851">
    <property type="entry name" value="mRNA_Cap_2O-Ribose_MeTrfase"/>
</dbReference>
<dbReference type="GO" id="GO:0032259">
    <property type="term" value="P:methylation"/>
    <property type="evidence" value="ECO:0007669"/>
    <property type="project" value="UniProtKB-KW"/>
</dbReference>
<comment type="subcellular location">
    <subcellularLocation>
        <location evidence="1">Nucleus</location>
    </subcellularLocation>
</comment>
<sequence>MHTRRGNGRYPRPNNHHPQINGPQVAMPEDVIGRQRIQERPTLLECSPRRRDMLLGTDMKEWMTFGSEKDFTETPADFIDADQLAQFLKLTQQKHEEHISEQVKFTLHNRANPYEDIRNLCFVSRCGPKLASLDKMFDFRITGETDYKKRAAKTPIVDGLHADNTLSRDDPPFIFADIGGAPGGFSDYILWRKGFYNAKGFVSFATSERSFGYNHSRMLPGNAECLDFHTGPVENGNHNCVENVDAYINHVKSELRRHNPDGEETVDFVGAFMCLTRDGHEMEQEFRHEKMLLGNIVTGLSLLKLNGNMLVRVFDLFTPVTVGLVYCLYLAFKQIAVVKPITCRPGNSEQFIFCEKLTPFGATIIKDHLTEVLCSWDDLPEGETVASLVPLTLMKDDARFFDYIYKHNMTTVDRQTRYIQFYLLCARDQRIRVPDSDKIIKVALAHWELKPCPRKGKPRFHQIPDIKAIIAMYADEHWNPETFTAKPSNFNLSDFNAATSFYASELDFPAVEFALVAINSTGTVFYAIDAETGFVETQFTGPPSSIFLVENNPSLFAPDMDQLVIHDAAVLSGDNLADLPFPQRMKVARKFAITAIMQLPEGTNVKLTVPEIKEISVLQITENQKIAESCRISRKDSSFWANLIPGGSWLKD</sequence>
<keyword evidence="1" id="KW-0506">mRNA capping</keyword>
<organism evidence="4 5">
    <name type="scientific">Panagrellus redivivus</name>
    <name type="common">Microworm</name>
    <dbReference type="NCBI Taxonomy" id="6233"/>
    <lineage>
        <taxon>Eukaryota</taxon>
        <taxon>Metazoa</taxon>
        <taxon>Ecdysozoa</taxon>
        <taxon>Nematoda</taxon>
        <taxon>Chromadorea</taxon>
        <taxon>Rhabditida</taxon>
        <taxon>Tylenchina</taxon>
        <taxon>Panagrolaimomorpha</taxon>
        <taxon>Panagrolaimoidea</taxon>
        <taxon>Panagrolaimidae</taxon>
        <taxon>Panagrellus</taxon>
    </lineage>
</organism>
<dbReference type="Pfam" id="PF01728">
    <property type="entry name" value="FtsJ"/>
    <property type="match status" value="1"/>
</dbReference>
<dbReference type="GO" id="GO:0003676">
    <property type="term" value="F:nucleic acid binding"/>
    <property type="evidence" value="ECO:0007669"/>
    <property type="project" value="UniProtKB-UniRule"/>
</dbReference>
<protein>
    <recommendedName>
        <fullName evidence="1">Cap-specific mRNA (nucleoside-2'-O-)-methyltransferase 1</fullName>
        <ecNumber evidence="1">2.1.1.57</ecNumber>
    </recommendedName>
    <alternativeName>
        <fullName evidence="1">Cap1 2'O-ribose methyltransferase 1</fullName>
    </alternativeName>
</protein>
<keyword evidence="4" id="KW-1185">Reference proteome</keyword>
<reference evidence="5" key="2">
    <citation type="submission" date="2020-10" db="UniProtKB">
        <authorList>
            <consortium name="WormBaseParasite"/>
        </authorList>
    </citation>
    <scope>IDENTIFICATION</scope>
</reference>
<dbReference type="InterPro" id="IPR029063">
    <property type="entry name" value="SAM-dependent_MTases_sf"/>
</dbReference>
<dbReference type="PANTHER" id="PTHR16121">
    <property type="entry name" value="CAP-SPECIFIC MRNA (NUCLEOSIDE-2'-O-)-METHYLTRANSFERASE 1-RELATED"/>
    <property type="match status" value="1"/>
</dbReference>
<dbReference type="WBParaSite" id="Pan_g4856.t1">
    <property type="protein sequence ID" value="Pan_g4856.t1"/>
    <property type="gene ID" value="Pan_g4856"/>
</dbReference>